<protein>
    <submittedName>
        <fullName evidence="1">Uncharacterized protein</fullName>
    </submittedName>
</protein>
<gene>
    <name evidence="1" type="ORF">WA026_021985</name>
</gene>
<comment type="caution">
    <text evidence="1">The sequence shown here is derived from an EMBL/GenBank/DDBJ whole genome shotgun (WGS) entry which is preliminary data.</text>
</comment>
<dbReference type="EMBL" id="JARQZJ010000138">
    <property type="protein sequence ID" value="KAK9892793.1"/>
    <property type="molecule type" value="Genomic_DNA"/>
</dbReference>
<organism evidence="1 2">
    <name type="scientific">Henosepilachna vigintioctopunctata</name>
    <dbReference type="NCBI Taxonomy" id="420089"/>
    <lineage>
        <taxon>Eukaryota</taxon>
        <taxon>Metazoa</taxon>
        <taxon>Ecdysozoa</taxon>
        <taxon>Arthropoda</taxon>
        <taxon>Hexapoda</taxon>
        <taxon>Insecta</taxon>
        <taxon>Pterygota</taxon>
        <taxon>Neoptera</taxon>
        <taxon>Endopterygota</taxon>
        <taxon>Coleoptera</taxon>
        <taxon>Polyphaga</taxon>
        <taxon>Cucujiformia</taxon>
        <taxon>Coccinelloidea</taxon>
        <taxon>Coccinellidae</taxon>
        <taxon>Epilachninae</taxon>
        <taxon>Epilachnini</taxon>
        <taxon>Henosepilachna</taxon>
    </lineage>
</organism>
<proteinExistence type="predicted"/>
<dbReference type="Proteomes" id="UP001431783">
    <property type="component" value="Unassembled WGS sequence"/>
</dbReference>
<keyword evidence="2" id="KW-1185">Reference proteome</keyword>
<reference evidence="1 2" key="1">
    <citation type="submission" date="2023-03" db="EMBL/GenBank/DDBJ databases">
        <title>Genome insight into feeding habits of ladybird beetles.</title>
        <authorList>
            <person name="Li H.-S."/>
            <person name="Huang Y.-H."/>
            <person name="Pang H."/>
        </authorList>
    </citation>
    <scope>NUCLEOTIDE SEQUENCE [LARGE SCALE GENOMIC DNA]</scope>
    <source>
        <strain evidence="1">SYSU_2023b</strain>
        <tissue evidence="1">Whole body</tissue>
    </source>
</reference>
<evidence type="ECO:0000313" key="1">
    <source>
        <dbReference type="EMBL" id="KAK9892793.1"/>
    </source>
</evidence>
<accession>A0AAW1VC61</accession>
<sequence>MLCNLKNKIGKYANITKDIRGIRQTEGGHLLVEMKQGSREEKNIVEKLKVGMTGEKISIYGKTSRKVPLNVYRIDIDMKEGQIHDGIKKALNISCKDMLEVKALRPLNGGRQAVTILVSEKVAQGLEYKSTVKLGWSEVEIKKKDDTKRSNRCWKEGQNEAMQKLWRRGTSRVLLLTYTHRRRSEAQLEWRNLDKRVEVPESTVFLNGRKQSVDLRSSAIAGFS</sequence>
<name>A0AAW1VC61_9CUCU</name>
<dbReference type="AlphaFoldDB" id="A0AAW1VC61"/>
<evidence type="ECO:0000313" key="2">
    <source>
        <dbReference type="Proteomes" id="UP001431783"/>
    </source>
</evidence>